<gene>
    <name evidence="1" type="ORF">A3860_33915</name>
</gene>
<comment type="caution">
    <text evidence="1">The sequence shown here is derived from an EMBL/GenBank/DDBJ whole genome shotgun (WGS) entry which is preliminary data.</text>
</comment>
<organism evidence="1 2">
    <name type="scientific">Niastella vici</name>
    <dbReference type="NCBI Taxonomy" id="1703345"/>
    <lineage>
        <taxon>Bacteria</taxon>
        <taxon>Pseudomonadati</taxon>
        <taxon>Bacteroidota</taxon>
        <taxon>Chitinophagia</taxon>
        <taxon>Chitinophagales</taxon>
        <taxon>Chitinophagaceae</taxon>
        <taxon>Niastella</taxon>
    </lineage>
</organism>
<evidence type="ECO:0000313" key="2">
    <source>
        <dbReference type="Proteomes" id="UP000192796"/>
    </source>
</evidence>
<name>A0A1V9FPT0_9BACT</name>
<dbReference type="AlphaFoldDB" id="A0A1V9FPT0"/>
<evidence type="ECO:0000313" key="1">
    <source>
        <dbReference type="EMBL" id="OQP60379.1"/>
    </source>
</evidence>
<keyword evidence="2" id="KW-1185">Reference proteome</keyword>
<dbReference type="RefSeq" id="WP_081153340.1">
    <property type="nucleotide sequence ID" value="NZ_LVYD01000064.1"/>
</dbReference>
<protein>
    <recommendedName>
        <fullName evidence="3">Gliding motility-associated protein GldM C-terminal domain-containing protein</fullName>
    </recommendedName>
</protein>
<dbReference type="Proteomes" id="UP000192796">
    <property type="component" value="Unassembled WGS sequence"/>
</dbReference>
<dbReference type="STRING" id="1703345.A3860_33915"/>
<reference evidence="1 2" key="1">
    <citation type="submission" date="2016-03" db="EMBL/GenBank/DDBJ databases">
        <title>Niastella vici sp. nov., isolated from farmland soil.</title>
        <authorList>
            <person name="Chen L."/>
            <person name="Wang D."/>
            <person name="Yang S."/>
            <person name="Wang G."/>
        </authorList>
    </citation>
    <scope>NUCLEOTIDE SEQUENCE [LARGE SCALE GENOMIC DNA]</scope>
    <source>
        <strain evidence="1 2">DJ57</strain>
    </source>
</reference>
<proteinExistence type="predicted"/>
<dbReference type="EMBL" id="LVYD01000064">
    <property type="protein sequence ID" value="OQP60379.1"/>
    <property type="molecule type" value="Genomic_DNA"/>
</dbReference>
<evidence type="ECO:0008006" key="3">
    <source>
        <dbReference type="Google" id="ProtNLM"/>
    </source>
</evidence>
<sequence>MKSLICILLSLWTHSLFSQKVIFYERKEAFYTNMENYVRYLVKDSKASSLVFKTDNGKIEPAQFAFLIFKPMRPGNTIIRIYQQQKNKLIPYDSINVMVYENNKAEALVGVKYGGAINKRELIAIGGLIGMYRTREDHTDPIPIKTYTIIFHKSDGTIQYQVNTGNRFNEPSIRLMNELQSGEKVTFTNIQAVIEGYPPLKVNPIEFTIQ</sequence>
<accession>A0A1V9FPT0</accession>